<feature type="compositionally biased region" description="Basic residues" evidence="1">
    <location>
        <begin position="90"/>
        <end position="100"/>
    </location>
</feature>
<feature type="region of interest" description="Disordered" evidence="1">
    <location>
        <begin position="298"/>
        <end position="347"/>
    </location>
</feature>
<comment type="caution">
    <text evidence="2">The sequence shown here is derived from an EMBL/GenBank/DDBJ whole genome shotgun (WGS) entry which is preliminary data.</text>
</comment>
<feature type="compositionally biased region" description="Basic and acidic residues" evidence="1">
    <location>
        <begin position="147"/>
        <end position="180"/>
    </location>
</feature>
<sequence>MCFSADIRSTFFQGRLYYSFWHKAIFFPHCKPSRSETYVSASVKEIDYVQHGIFNQAELKLQPRAFFSFYTAAYTELVNQFVGESSSPRKSLKIRTRQHKPTSITPLAPSNDQERDGKAYEERDDGEEESDGTEFADTVLLSDEDSGDRLEPESHKENPKKIDDDDQTKDEKHDDVNDDHDDHALIRTRGIKEKVNEALEDIVPKLATTTTNDLINDNYQRIMANAVKKEKESSQAVVPALISQESAPHAPKIIEELLEFTCRIPFSMCILQQAKFKKSSALVGSCRNHAFLKLDHDEHQGDDAPLEGEKSANRQKTLKSSKSIKGSSSKQLVKETNTSASEQKQQQHDWDAWVDTIVIDEDEVLKEVKMKIFETEFMKKAPLLGSLDLKIMKAYVREIMKCLKHRKQMRRCKMYVNGHVDIFDMVDIDLFTVVALNMIQVNEPLIYDYLRPLTSLDELLYTLAYEEDDCYLATLVRSFKLIEIYIEHDVMSVDSYNRQPPWFRTTIEDIIDKPGSIAAIEHRSKKYCC</sequence>
<evidence type="ECO:0000256" key="1">
    <source>
        <dbReference type="SAM" id="MobiDB-lite"/>
    </source>
</evidence>
<feature type="compositionally biased region" description="Polar residues" evidence="1">
    <location>
        <begin position="334"/>
        <end position="344"/>
    </location>
</feature>
<organism evidence="2">
    <name type="scientific">Tanacetum cinerariifolium</name>
    <name type="common">Dalmatian daisy</name>
    <name type="synonym">Chrysanthemum cinerariifolium</name>
    <dbReference type="NCBI Taxonomy" id="118510"/>
    <lineage>
        <taxon>Eukaryota</taxon>
        <taxon>Viridiplantae</taxon>
        <taxon>Streptophyta</taxon>
        <taxon>Embryophyta</taxon>
        <taxon>Tracheophyta</taxon>
        <taxon>Spermatophyta</taxon>
        <taxon>Magnoliopsida</taxon>
        <taxon>eudicotyledons</taxon>
        <taxon>Gunneridae</taxon>
        <taxon>Pentapetalae</taxon>
        <taxon>asterids</taxon>
        <taxon>campanulids</taxon>
        <taxon>Asterales</taxon>
        <taxon>Asteraceae</taxon>
        <taxon>Asteroideae</taxon>
        <taxon>Anthemideae</taxon>
        <taxon>Anthemidinae</taxon>
        <taxon>Tanacetum</taxon>
    </lineage>
</organism>
<gene>
    <name evidence="2" type="ORF">Tci_008987</name>
</gene>
<feature type="compositionally biased region" description="Acidic residues" evidence="1">
    <location>
        <begin position="122"/>
        <end position="134"/>
    </location>
</feature>
<feature type="compositionally biased region" description="Basic and acidic residues" evidence="1">
    <location>
        <begin position="112"/>
        <end position="121"/>
    </location>
</feature>
<name>A0A6L2JJW7_TANCI</name>
<feature type="compositionally biased region" description="Polar residues" evidence="1">
    <location>
        <begin position="101"/>
        <end position="111"/>
    </location>
</feature>
<dbReference type="EMBL" id="BKCJ010000876">
    <property type="protein sequence ID" value="GEU37009.1"/>
    <property type="molecule type" value="Genomic_DNA"/>
</dbReference>
<evidence type="ECO:0000313" key="2">
    <source>
        <dbReference type="EMBL" id="GEU37009.1"/>
    </source>
</evidence>
<accession>A0A6L2JJW7</accession>
<dbReference type="AlphaFoldDB" id="A0A6L2JJW7"/>
<feature type="compositionally biased region" description="Basic and acidic residues" evidence="1">
    <location>
        <begin position="298"/>
        <end position="312"/>
    </location>
</feature>
<reference evidence="2" key="1">
    <citation type="journal article" date="2019" name="Sci. Rep.">
        <title>Draft genome of Tanacetum cinerariifolium, the natural source of mosquito coil.</title>
        <authorList>
            <person name="Yamashiro T."/>
            <person name="Shiraishi A."/>
            <person name="Satake H."/>
            <person name="Nakayama K."/>
        </authorList>
    </citation>
    <scope>NUCLEOTIDE SEQUENCE</scope>
</reference>
<feature type="region of interest" description="Disordered" evidence="1">
    <location>
        <begin position="88"/>
        <end position="180"/>
    </location>
</feature>
<protein>
    <submittedName>
        <fullName evidence="2">Uncharacterized protein</fullName>
    </submittedName>
</protein>
<feature type="compositionally biased region" description="Low complexity" evidence="1">
    <location>
        <begin position="320"/>
        <end position="330"/>
    </location>
</feature>
<proteinExistence type="predicted"/>